<evidence type="ECO:0000256" key="1">
    <source>
        <dbReference type="SAM" id="Phobius"/>
    </source>
</evidence>
<keyword evidence="1" id="KW-0472">Membrane</keyword>
<sequence>MNQEQTLDVPPTLYDKIRRQFWYGKWMWVAAVILFVLSFILWQWFGMNMVQVRTGDAGNRKVLLPDASEVLLDASSTLRYRQHFNEREQREVWLKGEAVFSVVREKEANQHLRPFVVHTAPLDVIATGTEFGVKAYQQQIRVTLNNGRIHIHFKDKKLHDRLLQPGETLEYNGDSVQVFPAAHP</sequence>
<feature type="transmembrane region" description="Helical" evidence="1">
    <location>
        <begin position="26"/>
        <end position="45"/>
    </location>
</feature>
<feature type="domain" description="FecR protein" evidence="2">
    <location>
        <begin position="51"/>
        <end position="149"/>
    </location>
</feature>
<keyword evidence="4" id="KW-1185">Reference proteome</keyword>
<dbReference type="AlphaFoldDB" id="A0A1H8JGX5"/>
<dbReference type="Proteomes" id="UP000198984">
    <property type="component" value="Unassembled WGS sequence"/>
</dbReference>
<evidence type="ECO:0000313" key="4">
    <source>
        <dbReference type="Proteomes" id="UP000198984"/>
    </source>
</evidence>
<accession>A0A1H8JGX5</accession>
<dbReference type="InterPro" id="IPR006860">
    <property type="entry name" value="FecR"/>
</dbReference>
<dbReference type="GO" id="GO:0016989">
    <property type="term" value="F:sigma factor antagonist activity"/>
    <property type="evidence" value="ECO:0007669"/>
    <property type="project" value="TreeGrafter"/>
</dbReference>
<organism evidence="3 4">
    <name type="scientific">Chitinophaga rupis</name>
    <dbReference type="NCBI Taxonomy" id="573321"/>
    <lineage>
        <taxon>Bacteria</taxon>
        <taxon>Pseudomonadati</taxon>
        <taxon>Bacteroidota</taxon>
        <taxon>Chitinophagia</taxon>
        <taxon>Chitinophagales</taxon>
        <taxon>Chitinophagaceae</taxon>
        <taxon>Chitinophaga</taxon>
    </lineage>
</organism>
<evidence type="ECO:0000313" key="3">
    <source>
        <dbReference type="EMBL" id="SEN80093.1"/>
    </source>
</evidence>
<gene>
    <name evidence="3" type="ORF">SAMN04488505_11341</name>
</gene>
<reference evidence="3 4" key="1">
    <citation type="submission" date="2016-10" db="EMBL/GenBank/DDBJ databases">
        <authorList>
            <person name="de Groot N.N."/>
        </authorList>
    </citation>
    <scope>NUCLEOTIDE SEQUENCE [LARGE SCALE GENOMIC DNA]</scope>
    <source>
        <strain evidence="3 4">DSM 21039</strain>
    </source>
</reference>
<dbReference type="EMBL" id="FOBB01000013">
    <property type="protein sequence ID" value="SEN80093.1"/>
    <property type="molecule type" value="Genomic_DNA"/>
</dbReference>
<dbReference type="PANTHER" id="PTHR30273:SF2">
    <property type="entry name" value="PROTEIN FECR"/>
    <property type="match status" value="1"/>
</dbReference>
<dbReference type="Pfam" id="PF04773">
    <property type="entry name" value="FecR"/>
    <property type="match status" value="1"/>
</dbReference>
<dbReference type="STRING" id="573321.SAMN04488505_11341"/>
<evidence type="ECO:0000259" key="2">
    <source>
        <dbReference type="Pfam" id="PF04773"/>
    </source>
</evidence>
<proteinExistence type="predicted"/>
<dbReference type="RefSeq" id="WP_089920987.1">
    <property type="nucleotide sequence ID" value="NZ_FOBB01000013.1"/>
</dbReference>
<protein>
    <submittedName>
        <fullName evidence="3">FecR family protein</fullName>
    </submittedName>
</protein>
<dbReference type="OrthoDB" id="923517at2"/>
<keyword evidence="1" id="KW-1133">Transmembrane helix</keyword>
<dbReference type="InterPro" id="IPR012373">
    <property type="entry name" value="Ferrdict_sens_TM"/>
</dbReference>
<name>A0A1H8JGX5_9BACT</name>
<dbReference type="Gene3D" id="2.60.120.1440">
    <property type="match status" value="1"/>
</dbReference>
<keyword evidence="1" id="KW-0812">Transmembrane</keyword>
<dbReference type="PANTHER" id="PTHR30273">
    <property type="entry name" value="PERIPLASMIC SIGNAL SENSOR AND SIGMA FACTOR ACTIVATOR FECR-RELATED"/>
    <property type="match status" value="1"/>
</dbReference>